<evidence type="ECO:0000256" key="4">
    <source>
        <dbReference type="ARBA" id="ARBA00023125"/>
    </source>
</evidence>
<dbReference type="InterPro" id="IPR000835">
    <property type="entry name" value="HTH_MarR-typ"/>
</dbReference>
<dbReference type="AlphaFoldDB" id="A0A3N1GAH0"/>
<evidence type="ECO:0000256" key="1">
    <source>
        <dbReference type="ARBA" id="ARBA00004496"/>
    </source>
</evidence>
<keyword evidence="4" id="KW-0238">DNA-binding</keyword>
<dbReference type="Pfam" id="PF22381">
    <property type="entry name" value="Staph_reg_Sar_Rot"/>
    <property type="match status" value="1"/>
</dbReference>
<dbReference type="GO" id="GO:0003700">
    <property type="term" value="F:DNA-binding transcription factor activity"/>
    <property type="evidence" value="ECO:0007669"/>
    <property type="project" value="InterPro"/>
</dbReference>
<protein>
    <submittedName>
        <fullName evidence="7">MarR family transcriptional regulator</fullName>
    </submittedName>
</protein>
<dbReference type="InterPro" id="IPR036390">
    <property type="entry name" value="WH_DNA-bd_sf"/>
</dbReference>
<dbReference type="PANTHER" id="PTHR33164">
    <property type="entry name" value="TRANSCRIPTIONAL REGULATOR, MARR FAMILY"/>
    <property type="match status" value="1"/>
</dbReference>
<sequence>MSATETDVPVDERLCVALYQAAHAMESAHRPLLRAHGLTYPQFTVLAVLDQEGAASVTAVGRRLGLTSSTLSPLLQRLEQQGRVERARSTQDERSVLVSLTAEGRRVAAAVRDVPVRITAAGGLAADEQAELVATLRRLVERLRDADVTADLPSGTPAV</sequence>
<keyword evidence="2" id="KW-0963">Cytoplasm</keyword>
<keyword evidence="5" id="KW-0804">Transcription</keyword>
<evidence type="ECO:0000256" key="5">
    <source>
        <dbReference type="ARBA" id="ARBA00023163"/>
    </source>
</evidence>
<evidence type="ECO:0000256" key="2">
    <source>
        <dbReference type="ARBA" id="ARBA00022490"/>
    </source>
</evidence>
<gene>
    <name evidence="7" type="ORF">EDC03_2757</name>
</gene>
<organism evidence="7 8">
    <name type="scientific">Pseudokineococcus lusitanus</name>
    <dbReference type="NCBI Taxonomy" id="763993"/>
    <lineage>
        <taxon>Bacteria</taxon>
        <taxon>Bacillati</taxon>
        <taxon>Actinomycetota</taxon>
        <taxon>Actinomycetes</taxon>
        <taxon>Kineosporiales</taxon>
        <taxon>Kineosporiaceae</taxon>
        <taxon>Pseudokineococcus</taxon>
    </lineage>
</organism>
<dbReference type="SUPFAM" id="SSF46785">
    <property type="entry name" value="Winged helix' DNA-binding domain"/>
    <property type="match status" value="1"/>
</dbReference>
<dbReference type="GO" id="GO:0006950">
    <property type="term" value="P:response to stress"/>
    <property type="evidence" value="ECO:0007669"/>
    <property type="project" value="TreeGrafter"/>
</dbReference>
<dbReference type="RefSeq" id="WP_199720259.1">
    <property type="nucleotide sequence ID" value="NZ_RJKN01000007.1"/>
</dbReference>
<evidence type="ECO:0000256" key="3">
    <source>
        <dbReference type="ARBA" id="ARBA00023015"/>
    </source>
</evidence>
<comment type="caution">
    <text evidence="7">The sequence shown here is derived from an EMBL/GenBank/DDBJ whole genome shotgun (WGS) entry which is preliminary data.</text>
</comment>
<dbReference type="InParanoid" id="A0A3N1GAH0"/>
<dbReference type="PRINTS" id="PR00598">
    <property type="entry name" value="HTHMARR"/>
</dbReference>
<keyword evidence="3" id="KW-0805">Transcription regulation</keyword>
<dbReference type="Proteomes" id="UP000276232">
    <property type="component" value="Unassembled WGS sequence"/>
</dbReference>
<reference evidence="7 8" key="1">
    <citation type="journal article" date="2015" name="Stand. Genomic Sci.">
        <title>Genomic Encyclopedia of Bacterial and Archaeal Type Strains, Phase III: the genomes of soil and plant-associated and newly described type strains.</title>
        <authorList>
            <person name="Whitman W.B."/>
            <person name="Woyke T."/>
            <person name="Klenk H.P."/>
            <person name="Zhou Y."/>
            <person name="Lilburn T.G."/>
            <person name="Beck B.J."/>
            <person name="De Vos P."/>
            <person name="Vandamme P."/>
            <person name="Eisen J.A."/>
            <person name="Garrity G."/>
            <person name="Hugenholtz P."/>
            <person name="Kyrpides N.C."/>
        </authorList>
    </citation>
    <scope>NUCLEOTIDE SEQUENCE [LARGE SCALE GENOMIC DNA]</scope>
    <source>
        <strain evidence="7 8">CECT 7306</strain>
    </source>
</reference>
<dbReference type="EMBL" id="RJKN01000007">
    <property type="protein sequence ID" value="ROP27233.1"/>
    <property type="molecule type" value="Genomic_DNA"/>
</dbReference>
<dbReference type="SMART" id="SM00347">
    <property type="entry name" value="HTH_MARR"/>
    <property type="match status" value="1"/>
</dbReference>
<dbReference type="PANTHER" id="PTHR33164:SF5">
    <property type="entry name" value="ORGANIC HYDROPEROXIDE RESISTANCE TRANSCRIPTIONAL REGULATOR"/>
    <property type="match status" value="1"/>
</dbReference>
<dbReference type="InterPro" id="IPR039422">
    <property type="entry name" value="MarR/SlyA-like"/>
</dbReference>
<evidence type="ECO:0000313" key="7">
    <source>
        <dbReference type="EMBL" id="ROP27233.1"/>
    </source>
</evidence>
<evidence type="ECO:0000259" key="6">
    <source>
        <dbReference type="PROSITE" id="PS50995"/>
    </source>
</evidence>
<dbReference type="GO" id="GO:0005737">
    <property type="term" value="C:cytoplasm"/>
    <property type="evidence" value="ECO:0007669"/>
    <property type="project" value="UniProtKB-SubCell"/>
</dbReference>
<dbReference type="InterPro" id="IPR036388">
    <property type="entry name" value="WH-like_DNA-bd_sf"/>
</dbReference>
<dbReference type="InterPro" id="IPR055166">
    <property type="entry name" value="Transc_reg_Sar_Rot_HTH"/>
</dbReference>
<evidence type="ECO:0000313" key="8">
    <source>
        <dbReference type="Proteomes" id="UP000276232"/>
    </source>
</evidence>
<dbReference type="PROSITE" id="PS50995">
    <property type="entry name" value="HTH_MARR_2"/>
    <property type="match status" value="1"/>
</dbReference>
<keyword evidence="8" id="KW-1185">Reference proteome</keyword>
<feature type="domain" description="HTH marR-type" evidence="6">
    <location>
        <begin position="11"/>
        <end position="141"/>
    </location>
</feature>
<name>A0A3N1GAH0_9ACTN</name>
<proteinExistence type="predicted"/>
<comment type="subcellular location">
    <subcellularLocation>
        <location evidence="1">Cytoplasm</location>
    </subcellularLocation>
</comment>
<accession>A0A3N1GAH0</accession>
<dbReference type="Gene3D" id="1.10.10.10">
    <property type="entry name" value="Winged helix-like DNA-binding domain superfamily/Winged helix DNA-binding domain"/>
    <property type="match status" value="1"/>
</dbReference>